<protein>
    <submittedName>
        <fullName evidence="1">Uncharacterized protein</fullName>
    </submittedName>
</protein>
<sequence>MTERYTKKDAERSLVRLADTLGKRLTKFDHTPEDIGTYYLDYNPTYGGCRVNKVCNEGYGVDTPFGMSRCKPSEFCRCVEYAIGAIREVKT</sequence>
<dbReference type="AlphaFoldDB" id="A0A0F9ALR8"/>
<proteinExistence type="predicted"/>
<comment type="caution">
    <text evidence="1">The sequence shown here is derived from an EMBL/GenBank/DDBJ whole genome shotgun (WGS) entry which is preliminary data.</text>
</comment>
<name>A0A0F9ALR8_9ZZZZ</name>
<dbReference type="EMBL" id="LAZR01054045">
    <property type="protein sequence ID" value="KKK79404.1"/>
    <property type="molecule type" value="Genomic_DNA"/>
</dbReference>
<reference evidence="1" key="1">
    <citation type="journal article" date="2015" name="Nature">
        <title>Complex archaea that bridge the gap between prokaryotes and eukaryotes.</title>
        <authorList>
            <person name="Spang A."/>
            <person name="Saw J.H."/>
            <person name="Jorgensen S.L."/>
            <person name="Zaremba-Niedzwiedzka K."/>
            <person name="Martijn J."/>
            <person name="Lind A.E."/>
            <person name="van Eijk R."/>
            <person name="Schleper C."/>
            <person name="Guy L."/>
            <person name="Ettema T.J."/>
        </authorList>
    </citation>
    <scope>NUCLEOTIDE SEQUENCE</scope>
</reference>
<accession>A0A0F9ALR8</accession>
<organism evidence="1">
    <name type="scientific">marine sediment metagenome</name>
    <dbReference type="NCBI Taxonomy" id="412755"/>
    <lineage>
        <taxon>unclassified sequences</taxon>
        <taxon>metagenomes</taxon>
        <taxon>ecological metagenomes</taxon>
    </lineage>
</organism>
<gene>
    <name evidence="1" type="ORF">LCGC14_2833860</name>
</gene>
<evidence type="ECO:0000313" key="1">
    <source>
        <dbReference type="EMBL" id="KKK79404.1"/>
    </source>
</evidence>